<organism evidence="2 3">
    <name type="scientific">Bradyrhizobium pachyrhizi</name>
    <dbReference type="NCBI Taxonomy" id="280333"/>
    <lineage>
        <taxon>Bacteria</taxon>
        <taxon>Pseudomonadati</taxon>
        <taxon>Pseudomonadota</taxon>
        <taxon>Alphaproteobacteria</taxon>
        <taxon>Hyphomicrobiales</taxon>
        <taxon>Nitrobacteraceae</taxon>
        <taxon>Bradyrhizobium</taxon>
    </lineage>
</organism>
<protein>
    <recommendedName>
        <fullName evidence="1">DUF11 domain-containing protein</fullName>
    </recommendedName>
</protein>
<dbReference type="InterPro" id="IPR001434">
    <property type="entry name" value="OmcB-like_DUF11"/>
</dbReference>
<dbReference type="InterPro" id="IPR013783">
    <property type="entry name" value="Ig-like_fold"/>
</dbReference>
<feature type="domain" description="DUF11" evidence="1">
    <location>
        <begin position="994"/>
        <end position="1110"/>
    </location>
</feature>
<feature type="domain" description="DUF11" evidence="1">
    <location>
        <begin position="1122"/>
        <end position="1229"/>
    </location>
</feature>
<dbReference type="InterPro" id="IPR028994">
    <property type="entry name" value="Integrin_alpha_N"/>
</dbReference>
<sequence>MLALFGSQVMAISDDVVSSDVSLIRASADSESDYVIRDIVELARRKLAAFAESEANRVEAHKLFGDSELLTAFLDQMILGQFSIPEIRVVDFSVLPTADGAYLPAIDLILLSDRLLHEGMEGRLEDVLLEEIGHAISQRVNEVEVPGDEGFAFAAMVRGEPLGVPVGDGRGTVTLDGIVYTAEFAAVSDSGGFEGSQQTLKLETKGGGTLTYSYEHFTIPDRFIIRYEGKTLLDTGFVGGGRSGTIQIPQGTSDEIDIRVATDDAGTAWQYTVTAEECDDISPLTIAAAGGSFTHNPTTDKCETTGTVTVGRKDGRASLFHAINTTTEYDKSGIDIKNGTIFADIGGVTESLFQANLSISPQTRSSSISESGTGQFKLAGLDVDFKSITLLQNELAFDISFVLPDQASGLLVPTVSAGKNAFIIDSTGPHFAYGGKISLPNAPTFKLLNVVDVEAKNLSLEYRAGEDALRLQGKISFDSFAKTVGGISKIEADLSGNNYIQINHDARVDLVGSLKVSRDLTMPKGWGLSEIELTINTVTHEVGGSATVRTPFGVSFGEGLTVKPSLEFFTNPFSLDAVGIELDNINKPIPSYPVFFFQGVRGKVNNFAENNPADIEFSGGISATLGPQLGGSRLARLDLDGKITPKMIEGTSNLELLTIQFDAFGNKVGPLSIAKSTGTTTLDWSAGLMKQVGSFNLLDGLVVTNTTVAFDTEFNFGTGGAATVGIPNYVPLFGGAQLANANYAIKFTNDGNYSNDFVAGWGQITIQKLGFEIDVTAGIRANFDGTMVRIGAGNLPVVGSWDIPASKEYVLFAAEWDNADTSVQLLVTLPNGTIITEDQFAANNIAIVDELSSDTQRTIVAINPVEGRWHVDVDDPTGLGTVRTEALTETPGPTFRFLTPALVKLSDGDVRIDFESFDPDSAANISFWYDDDDSVADGVFIGSTTEADGAGSFVWDTTSVAAGDYFIYALVDDNANPILTQFTSEKVTAGSSADLAATITAGVASITRGDQITYTVRVENLASVTAAGVVALVNLPAAAAFVSASTTPSAISDGELTFALGDLAAAGVTSIEIVVDTDGVPTDPTTLTADVLVIADTYDPEPANDGNSVGVLSTPPASSLADLVVTTVDPPDALVLNEPFTFDVQITNQGGAAATGVIFSEFIPNVGNLRLNGGGALFSTDTYQLGLGTIAPGQTVTVTVSGLAQAAGPLLSSSSVQADGESTPTDNESVREFDVQSLGLQSADLSLTASATAPDDNDISTLTISLNNSGPGIASAIKVAVEIPDGVQVTGIFAVQGSFDPATGIWDLGNVRDFLSRDLVLTLDSSAALPGAHHVTAELIAADEPDPDSTPNNHVKTEDDIVAVDLGFSTLPDQLYAESGRIGVLGQTSDGQLDFLEFKGNTLSQSHLGAAYWPVKADIDYDGDGRIDLITQDASGQIDLLFSNDQGAIERSLLLDGQYWNVVGAGDFDGSGRIAIATQSDAGEIDLLFFTGTQLTESALLRGSYWDVVGTADLNGDRKADFVTQDTKEDGGQLDLLFFNNFDLVGSALTSDSYWTVRDVIETSQVGRFLATTQDPVSGAIDHLQFDGTTLTASLLEEPGSHEALKVVASWGVSNEFWNI</sequence>
<dbReference type="Proteomes" id="UP000436468">
    <property type="component" value="Unassembled WGS sequence"/>
</dbReference>
<accession>A0A844SX44</accession>
<keyword evidence="3" id="KW-1185">Reference proteome</keyword>
<name>A0A844SX44_9BRAD</name>
<feature type="domain" description="DUF11" evidence="1">
    <location>
        <begin position="1246"/>
        <end position="1354"/>
    </location>
</feature>
<dbReference type="SUPFAM" id="SSF69318">
    <property type="entry name" value="Integrin alpha N-terminal domain"/>
    <property type="match status" value="1"/>
</dbReference>
<proteinExistence type="predicted"/>
<evidence type="ECO:0000313" key="3">
    <source>
        <dbReference type="Proteomes" id="UP000436468"/>
    </source>
</evidence>
<dbReference type="Gene3D" id="2.60.40.10">
    <property type="entry name" value="Immunoglobulins"/>
    <property type="match status" value="1"/>
</dbReference>
<evidence type="ECO:0000313" key="2">
    <source>
        <dbReference type="EMBL" id="MVT69945.1"/>
    </source>
</evidence>
<dbReference type="NCBIfam" id="TIGR01451">
    <property type="entry name" value="B_ant_repeat"/>
    <property type="match status" value="2"/>
</dbReference>
<dbReference type="InterPro" id="IPR051172">
    <property type="entry name" value="Chlamydia_OmcB"/>
</dbReference>
<comment type="caution">
    <text evidence="2">The sequence shown here is derived from an EMBL/GenBank/DDBJ whole genome shotgun (WGS) entry which is preliminary data.</text>
</comment>
<dbReference type="InterPro" id="IPR047589">
    <property type="entry name" value="DUF11_rpt"/>
</dbReference>
<dbReference type="PANTHER" id="PTHR34819">
    <property type="entry name" value="LARGE CYSTEINE-RICH PERIPLASMIC PROTEIN OMCB"/>
    <property type="match status" value="1"/>
</dbReference>
<reference evidence="2 3" key="1">
    <citation type="submission" date="2019-12" db="EMBL/GenBank/DDBJ databases">
        <title>Draft genome sequences Bradyrhizobium cajani AMBPC1010, Bradyrhizobium pachyrhizi AMBPC1040 and Bradyrhizobium yuanmingense ALSPC3051, three plant growth promoting strains isolated from nodules of Cajanus cajan L. in Dominican Republic.</title>
        <authorList>
            <person name="Flores-Felix J.D."/>
            <person name="Araujo J."/>
            <person name="Diaz-Alcantara C."/>
            <person name="Gonzalez-Andres F."/>
            <person name="Velazquez E."/>
        </authorList>
    </citation>
    <scope>NUCLEOTIDE SEQUENCE [LARGE SCALE GENOMIC DNA]</scope>
    <source>
        <strain evidence="2 3">1040</strain>
    </source>
</reference>
<gene>
    <name evidence="2" type="ORF">GPL21_33190</name>
</gene>
<dbReference type="EMBL" id="WQNF01000036">
    <property type="protein sequence ID" value="MVT69945.1"/>
    <property type="molecule type" value="Genomic_DNA"/>
</dbReference>
<dbReference type="Pfam" id="PF01345">
    <property type="entry name" value="DUF11"/>
    <property type="match status" value="3"/>
</dbReference>
<evidence type="ECO:0000259" key="1">
    <source>
        <dbReference type="Pfam" id="PF01345"/>
    </source>
</evidence>